<keyword evidence="5" id="KW-1185">Reference proteome</keyword>
<keyword evidence="2" id="KW-0560">Oxidoreductase</keyword>
<dbReference type="InterPro" id="IPR005913">
    <property type="entry name" value="dTDP_dehydrorham_reduct"/>
</dbReference>
<dbReference type="GO" id="GO:0019305">
    <property type="term" value="P:dTDP-rhamnose biosynthetic process"/>
    <property type="evidence" value="ECO:0007669"/>
    <property type="project" value="UniProtKB-UniPathway"/>
</dbReference>
<comment type="similarity">
    <text evidence="1 2">Belongs to the dTDP-4-dehydrorhamnose reductase family.</text>
</comment>
<protein>
    <recommendedName>
        <fullName evidence="2">dTDP-4-dehydrorhamnose reductase</fullName>
        <ecNumber evidence="2">1.1.1.133</ecNumber>
    </recommendedName>
</protein>
<dbReference type="Proteomes" id="UP000294746">
    <property type="component" value="Unassembled WGS sequence"/>
</dbReference>
<dbReference type="NCBIfam" id="TIGR01214">
    <property type="entry name" value="rmlD"/>
    <property type="match status" value="1"/>
</dbReference>
<dbReference type="UniPathway" id="UPA00124"/>
<feature type="domain" description="RmlD-like substrate binding" evidence="3">
    <location>
        <begin position="1"/>
        <end position="278"/>
    </location>
</feature>
<evidence type="ECO:0000256" key="2">
    <source>
        <dbReference type="RuleBase" id="RU364082"/>
    </source>
</evidence>
<dbReference type="InterPro" id="IPR029903">
    <property type="entry name" value="RmlD-like-bd"/>
</dbReference>
<keyword evidence="2" id="KW-0521">NADP</keyword>
<evidence type="ECO:0000313" key="5">
    <source>
        <dbReference type="Proteomes" id="UP000294746"/>
    </source>
</evidence>
<name>A0A4R2RIW7_9BACL</name>
<dbReference type="CDD" id="cd05254">
    <property type="entry name" value="dTDP_HR_like_SDR_e"/>
    <property type="match status" value="1"/>
</dbReference>
<dbReference type="GO" id="GO:0005829">
    <property type="term" value="C:cytosol"/>
    <property type="evidence" value="ECO:0007669"/>
    <property type="project" value="TreeGrafter"/>
</dbReference>
<dbReference type="Gene3D" id="3.40.50.720">
    <property type="entry name" value="NAD(P)-binding Rossmann-like Domain"/>
    <property type="match status" value="1"/>
</dbReference>
<proteinExistence type="inferred from homology"/>
<comment type="pathway">
    <text evidence="2">Carbohydrate biosynthesis; dTDP-L-rhamnose biosynthesis.</text>
</comment>
<dbReference type="OrthoDB" id="9803892at2"/>
<dbReference type="SUPFAM" id="SSF51735">
    <property type="entry name" value="NAD(P)-binding Rossmann-fold domains"/>
    <property type="match status" value="1"/>
</dbReference>
<organism evidence="4 5">
    <name type="scientific">Baia soyae</name>
    <dbReference type="NCBI Taxonomy" id="1544746"/>
    <lineage>
        <taxon>Bacteria</taxon>
        <taxon>Bacillati</taxon>
        <taxon>Bacillota</taxon>
        <taxon>Bacilli</taxon>
        <taxon>Bacillales</taxon>
        <taxon>Thermoactinomycetaceae</taxon>
        <taxon>Baia</taxon>
    </lineage>
</organism>
<comment type="caution">
    <text evidence="4">The sequence shown here is derived from an EMBL/GenBank/DDBJ whole genome shotgun (WGS) entry which is preliminary data.</text>
</comment>
<dbReference type="RefSeq" id="WP_131849749.1">
    <property type="nucleotide sequence ID" value="NZ_SLXV01000047.1"/>
</dbReference>
<dbReference type="PANTHER" id="PTHR10491:SF4">
    <property type="entry name" value="METHIONINE ADENOSYLTRANSFERASE 2 SUBUNIT BETA"/>
    <property type="match status" value="1"/>
</dbReference>
<evidence type="ECO:0000256" key="1">
    <source>
        <dbReference type="ARBA" id="ARBA00010944"/>
    </source>
</evidence>
<reference evidence="4 5" key="1">
    <citation type="submission" date="2019-03" db="EMBL/GenBank/DDBJ databases">
        <title>Genomic Encyclopedia of Type Strains, Phase IV (KMG-IV): sequencing the most valuable type-strain genomes for metagenomic binning, comparative biology and taxonomic classification.</title>
        <authorList>
            <person name="Goeker M."/>
        </authorList>
    </citation>
    <scope>NUCLEOTIDE SEQUENCE [LARGE SCALE GENOMIC DNA]</scope>
    <source>
        <strain evidence="4 5">DSM 46831</strain>
    </source>
</reference>
<dbReference type="Pfam" id="PF04321">
    <property type="entry name" value="RmlD_sub_bind"/>
    <property type="match status" value="1"/>
</dbReference>
<dbReference type="AlphaFoldDB" id="A0A4R2RIW7"/>
<dbReference type="InterPro" id="IPR036291">
    <property type="entry name" value="NAD(P)-bd_dom_sf"/>
</dbReference>
<accession>A0A4R2RIW7</accession>
<evidence type="ECO:0000259" key="3">
    <source>
        <dbReference type="Pfam" id="PF04321"/>
    </source>
</evidence>
<dbReference type="PANTHER" id="PTHR10491">
    <property type="entry name" value="DTDP-4-DEHYDRORHAMNOSE REDUCTASE"/>
    <property type="match status" value="1"/>
</dbReference>
<comment type="function">
    <text evidence="2">Catalyzes the reduction of dTDP-6-deoxy-L-lyxo-4-hexulose to yield dTDP-L-rhamnose.</text>
</comment>
<dbReference type="EC" id="1.1.1.133" evidence="2"/>
<gene>
    <name evidence="4" type="ORF">EDD57_14724</name>
</gene>
<dbReference type="EMBL" id="SLXV01000047">
    <property type="protein sequence ID" value="TCP63750.1"/>
    <property type="molecule type" value="Genomic_DNA"/>
</dbReference>
<dbReference type="GO" id="GO:0008831">
    <property type="term" value="F:dTDP-4-dehydrorhamnose reductase activity"/>
    <property type="evidence" value="ECO:0007669"/>
    <property type="project" value="UniProtKB-EC"/>
</dbReference>
<sequence>MKILVNGANGQLGQSIIQDWSGLEGISVKGFSRLEWDIADAQQTIQIMNEEQPDVVIHCAAYTKVDEAEGTGGYSSYQVNVEGTRNVASACQRVGARMVYVSTDYVFDGNQSSGCTESAPTNPLNWYGQTKRLGELWTLALCKNSVVVRTSWLYGIDGANFVWTMLNLAKKQDMLYVVDDQYGSPTYTRDLGDGLYRLIHTPQVKGIVHMSNVGGCTWYHFAKKIFLFADLEMQVVPVETKEFIRPAQRPVTSNLIHSRAGEGIEHLPHWTKGLARFFLDGRERGLLD</sequence>
<dbReference type="Gene3D" id="3.90.25.10">
    <property type="entry name" value="UDP-galactose 4-epimerase, domain 1"/>
    <property type="match status" value="1"/>
</dbReference>
<evidence type="ECO:0000313" key="4">
    <source>
        <dbReference type="EMBL" id="TCP63750.1"/>
    </source>
</evidence>